<protein>
    <submittedName>
        <fullName evidence="2">Uncharacterized protein</fullName>
    </submittedName>
</protein>
<accession>A0A0A8ZKU9</accession>
<reference evidence="2" key="1">
    <citation type="submission" date="2014-09" db="EMBL/GenBank/DDBJ databases">
        <authorList>
            <person name="Magalhaes I.L.F."/>
            <person name="Oliveira U."/>
            <person name="Santos F.R."/>
            <person name="Vidigal T.H.D.A."/>
            <person name="Brescovit A.D."/>
            <person name="Santos A.J."/>
        </authorList>
    </citation>
    <scope>NUCLEOTIDE SEQUENCE</scope>
    <source>
        <tissue evidence="2">Shoot tissue taken approximately 20 cm above the soil surface</tissue>
    </source>
</reference>
<proteinExistence type="predicted"/>
<sequence length="82" mass="8811">MRLRREEQVRSAKMGMLGVNAGMVDNNVLGSSPRKAQIRTAKKEILGLCQASRGGEELEGKTRAGKGGQGRNPFPGRQAFLG</sequence>
<organism evidence="2">
    <name type="scientific">Arundo donax</name>
    <name type="common">Giant reed</name>
    <name type="synonym">Donax arundinaceus</name>
    <dbReference type="NCBI Taxonomy" id="35708"/>
    <lineage>
        <taxon>Eukaryota</taxon>
        <taxon>Viridiplantae</taxon>
        <taxon>Streptophyta</taxon>
        <taxon>Embryophyta</taxon>
        <taxon>Tracheophyta</taxon>
        <taxon>Spermatophyta</taxon>
        <taxon>Magnoliopsida</taxon>
        <taxon>Liliopsida</taxon>
        <taxon>Poales</taxon>
        <taxon>Poaceae</taxon>
        <taxon>PACMAD clade</taxon>
        <taxon>Arundinoideae</taxon>
        <taxon>Arundineae</taxon>
        <taxon>Arundo</taxon>
    </lineage>
</organism>
<evidence type="ECO:0000313" key="2">
    <source>
        <dbReference type="EMBL" id="JAD40019.1"/>
    </source>
</evidence>
<reference evidence="2" key="2">
    <citation type="journal article" date="2015" name="Data Brief">
        <title>Shoot transcriptome of the giant reed, Arundo donax.</title>
        <authorList>
            <person name="Barrero R.A."/>
            <person name="Guerrero F.D."/>
            <person name="Moolhuijzen P."/>
            <person name="Goolsby J.A."/>
            <person name="Tidwell J."/>
            <person name="Bellgard S.E."/>
            <person name="Bellgard M.I."/>
        </authorList>
    </citation>
    <scope>NUCLEOTIDE SEQUENCE</scope>
    <source>
        <tissue evidence="2">Shoot tissue taken approximately 20 cm above the soil surface</tissue>
    </source>
</reference>
<name>A0A0A8ZKU9_ARUDO</name>
<dbReference type="AlphaFoldDB" id="A0A0A8ZKU9"/>
<feature type="region of interest" description="Disordered" evidence="1">
    <location>
        <begin position="53"/>
        <end position="82"/>
    </location>
</feature>
<evidence type="ECO:0000256" key="1">
    <source>
        <dbReference type="SAM" id="MobiDB-lite"/>
    </source>
</evidence>
<dbReference type="EMBL" id="GBRH01257876">
    <property type="protein sequence ID" value="JAD40019.1"/>
    <property type="molecule type" value="Transcribed_RNA"/>
</dbReference>